<dbReference type="AlphaFoldDB" id="A0A5M4FEK5"/>
<comment type="caution">
    <text evidence="4">The sequence shown here is derived from an EMBL/GenBank/DDBJ whole genome shotgun (WGS) entry which is preliminary data.</text>
</comment>
<dbReference type="Pfam" id="PF12697">
    <property type="entry name" value="Abhydrolase_6"/>
    <property type="match status" value="1"/>
</dbReference>
<dbReference type="EMBL" id="SDPQ02000002">
    <property type="protein sequence ID" value="KAA1397630.1"/>
    <property type="molecule type" value="Genomic_DNA"/>
</dbReference>
<dbReference type="Proteomes" id="UP000380867">
    <property type="component" value="Unassembled WGS sequence"/>
</dbReference>
<dbReference type="SUPFAM" id="SSF53474">
    <property type="entry name" value="alpha/beta-Hydrolases"/>
    <property type="match status" value="1"/>
</dbReference>
<evidence type="ECO:0000256" key="2">
    <source>
        <dbReference type="ARBA" id="ARBA00022801"/>
    </source>
</evidence>
<evidence type="ECO:0000313" key="4">
    <source>
        <dbReference type="EMBL" id="KAA1397630.1"/>
    </source>
</evidence>
<name>A0A5M4FEK5_9ACTN</name>
<dbReference type="PANTHER" id="PTHR43248">
    <property type="entry name" value="2-SUCCINYL-6-HYDROXY-2,4-CYCLOHEXADIENE-1-CARBOXYLATE SYNTHASE"/>
    <property type="match status" value="1"/>
</dbReference>
<proteinExistence type="inferred from homology"/>
<dbReference type="RefSeq" id="WP_149689078.1">
    <property type="nucleotide sequence ID" value="NZ_SDPQ02000002.1"/>
</dbReference>
<organism evidence="4 5">
    <name type="scientific">Aeromicrobium ginsengisoli</name>
    <dbReference type="NCBI Taxonomy" id="363867"/>
    <lineage>
        <taxon>Bacteria</taxon>
        <taxon>Bacillati</taxon>
        <taxon>Actinomycetota</taxon>
        <taxon>Actinomycetes</taxon>
        <taxon>Propionibacteriales</taxon>
        <taxon>Nocardioidaceae</taxon>
        <taxon>Aeromicrobium</taxon>
    </lineage>
</organism>
<dbReference type="InterPro" id="IPR029058">
    <property type="entry name" value="AB_hydrolase_fold"/>
</dbReference>
<feature type="domain" description="AB hydrolase-1" evidence="3">
    <location>
        <begin position="40"/>
        <end position="289"/>
    </location>
</feature>
<dbReference type="PANTHER" id="PTHR43248:SF2">
    <property type="entry name" value="PROLYL AMINOPEPTIDASE"/>
    <property type="match status" value="1"/>
</dbReference>
<accession>A0A5M4FEK5</accession>
<reference evidence="4" key="1">
    <citation type="submission" date="2019-09" db="EMBL/GenBank/DDBJ databases">
        <authorList>
            <person name="Li J."/>
        </authorList>
    </citation>
    <scope>NUCLEOTIDE SEQUENCE [LARGE SCALE GENOMIC DNA]</scope>
    <source>
        <strain evidence="4">JCM 14732</strain>
    </source>
</reference>
<evidence type="ECO:0000259" key="3">
    <source>
        <dbReference type="Pfam" id="PF12697"/>
    </source>
</evidence>
<dbReference type="GO" id="GO:0016787">
    <property type="term" value="F:hydrolase activity"/>
    <property type="evidence" value="ECO:0007669"/>
    <property type="project" value="UniProtKB-KW"/>
</dbReference>
<dbReference type="InterPro" id="IPR051601">
    <property type="entry name" value="Serine_prot/Carboxylest_S33"/>
</dbReference>
<gene>
    <name evidence="4" type="ORF">ESP70_009740</name>
</gene>
<sequence length="311" mass="33054">MSHLPSYDLDLDVTAALPFVSSPTTLRATVWPAEQPQSVLVCWPGGSYSRAYWDVHVDGRDGYSFAEHVVGRGFTVVALDPLGVGESSRPEDVDQVTLESMADAATSAVRQLRERLAPAGVPVIGIGHSLGGCLTLVEQARHGSYDAVANLGFTHGAKPILAPDSAGPDPEALTIAVEHAKAFFGGDWDSGYARAPREPNHAWLHDPDVPADVIAEDDRHASAWPRQSYVGALLAGHSASYAGQVASPVFVAFGEHDVPEHPHDDIGYYGASGDVTLMVLPASAHCHNFAGTRALLWDRLADWATGIRPAT</sequence>
<evidence type="ECO:0000313" key="5">
    <source>
        <dbReference type="Proteomes" id="UP000380867"/>
    </source>
</evidence>
<dbReference type="InterPro" id="IPR000073">
    <property type="entry name" value="AB_hydrolase_1"/>
</dbReference>
<protein>
    <submittedName>
        <fullName evidence="4">Alpha/beta hydrolase</fullName>
    </submittedName>
</protein>
<dbReference type="Gene3D" id="3.40.50.1820">
    <property type="entry name" value="alpha/beta hydrolase"/>
    <property type="match status" value="1"/>
</dbReference>
<comment type="similarity">
    <text evidence="1">Belongs to the peptidase S33 family.</text>
</comment>
<keyword evidence="2 4" id="KW-0378">Hydrolase</keyword>
<evidence type="ECO:0000256" key="1">
    <source>
        <dbReference type="ARBA" id="ARBA00010088"/>
    </source>
</evidence>
<dbReference type="OrthoDB" id="63962at2"/>
<keyword evidence="5" id="KW-1185">Reference proteome</keyword>